<dbReference type="Proteomes" id="UP000182241">
    <property type="component" value="Unassembled WGS sequence"/>
</dbReference>
<dbReference type="RefSeq" id="WP_068741845.1">
    <property type="nucleotide sequence ID" value="NZ_CBDRGN010000001.1"/>
</dbReference>
<sequence length="368" mass="38849">MTRIAVVHERWTEQGGSENVARALADAWPDARLHVAFADPRTVPPELRDRIAVTGLDSVHRALGRRSHAPLIPLAPAAWRRHRPDPGADAVVISHHAMAVSAARSWPGAAVVAYVHSPARWAWMPELRSGEAHGAAGRFALAALAAQTRAVETAAVPHLDVVVANSTAVADRIRRWWGVPAQVVAPPVDVARFTPDGATPGGYFLVAGRLVPYRRVDLAIRAAQRAGVRLVVAGDGRHEAALRRIAGTETVFLGRVSDAEMVRLQRDAIATLMPGEEDFGIVPVEAMAAGTPVVARAAGGALDTVAPGVSGVLVPDGPDAPFTDALAAALRDLRPADFDPAALRAHAEAFSVAAFQSRMRAVVAEAVR</sequence>
<dbReference type="OrthoDB" id="9801573at2"/>
<dbReference type="Gene3D" id="3.40.50.2000">
    <property type="entry name" value="Glycogen Phosphorylase B"/>
    <property type="match status" value="2"/>
</dbReference>
<dbReference type="GO" id="GO:0016757">
    <property type="term" value="F:glycosyltransferase activity"/>
    <property type="evidence" value="ECO:0007669"/>
    <property type="project" value="UniProtKB-KW"/>
</dbReference>
<feature type="domain" description="Glycosyltransferase subfamily 4-like N-terminal" evidence="4">
    <location>
        <begin position="15"/>
        <end position="192"/>
    </location>
</feature>
<keyword evidence="2 5" id="KW-0808">Transferase</keyword>
<dbReference type="InterPro" id="IPR001296">
    <property type="entry name" value="Glyco_trans_1"/>
</dbReference>
<dbReference type="EMBL" id="FNSA01000003">
    <property type="protein sequence ID" value="SEC61469.1"/>
    <property type="molecule type" value="Genomic_DNA"/>
</dbReference>
<evidence type="ECO:0000256" key="1">
    <source>
        <dbReference type="ARBA" id="ARBA00022676"/>
    </source>
</evidence>
<dbReference type="Pfam" id="PF13439">
    <property type="entry name" value="Glyco_transf_4"/>
    <property type="match status" value="1"/>
</dbReference>
<proteinExistence type="predicted"/>
<evidence type="ECO:0000313" key="5">
    <source>
        <dbReference type="EMBL" id="SEC61469.1"/>
    </source>
</evidence>
<dbReference type="PANTHER" id="PTHR45947">
    <property type="entry name" value="SULFOQUINOVOSYL TRANSFERASE SQD2"/>
    <property type="match status" value="1"/>
</dbReference>
<organism evidence="5 6">
    <name type="scientific">Tsukamurella tyrosinosolvens</name>
    <dbReference type="NCBI Taxonomy" id="57704"/>
    <lineage>
        <taxon>Bacteria</taxon>
        <taxon>Bacillati</taxon>
        <taxon>Actinomycetota</taxon>
        <taxon>Actinomycetes</taxon>
        <taxon>Mycobacteriales</taxon>
        <taxon>Tsukamurellaceae</taxon>
        <taxon>Tsukamurella</taxon>
    </lineage>
</organism>
<dbReference type="PANTHER" id="PTHR45947:SF3">
    <property type="entry name" value="SULFOQUINOVOSYL TRANSFERASE SQD2"/>
    <property type="match status" value="1"/>
</dbReference>
<dbReference type="STRING" id="57704.SAMN04489793_2739"/>
<evidence type="ECO:0000256" key="2">
    <source>
        <dbReference type="ARBA" id="ARBA00022679"/>
    </source>
</evidence>
<dbReference type="GO" id="GO:1901137">
    <property type="term" value="P:carbohydrate derivative biosynthetic process"/>
    <property type="evidence" value="ECO:0007669"/>
    <property type="project" value="UniProtKB-ARBA"/>
</dbReference>
<name>A0A1H4TYF5_TSUTY</name>
<dbReference type="InterPro" id="IPR028098">
    <property type="entry name" value="Glyco_trans_4-like_N"/>
</dbReference>
<keyword evidence="1" id="KW-0328">Glycosyltransferase</keyword>
<dbReference type="GO" id="GO:1903509">
    <property type="term" value="P:liposaccharide metabolic process"/>
    <property type="evidence" value="ECO:0007669"/>
    <property type="project" value="UniProtKB-ARBA"/>
</dbReference>
<evidence type="ECO:0000259" key="4">
    <source>
        <dbReference type="Pfam" id="PF13439"/>
    </source>
</evidence>
<dbReference type="Pfam" id="PF00534">
    <property type="entry name" value="Glycos_transf_1"/>
    <property type="match status" value="1"/>
</dbReference>
<keyword evidence="6" id="KW-1185">Reference proteome</keyword>
<feature type="domain" description="Glycosyl transferase family 1" evidence="3">
    <location>
        <begin position="203"/>
        <end position="332"/>
    </location>
</feature>
<dbReference type="SUPFAM" id="SSF53756">
    <property type="entry name" value="UDP-Glycosyltransferase/glycogen phosphorylase"/>
    <property type="match status" value="1"/>
</dbReference>
<evidence type="ECO:0000313" key="6">
    <source>
        <dbReference type="Proteomes" id="UP000182241"/>
    </source>
</evidence>
<reference evidence="6" key="1">
    <citation type="submission" date="2016-10" db="EMBL/GenBank/DDBJ databases">
        <authorList>
            <person name="Varghese N."/>
            <person name="Submissions S."/>
        </authorList>
    </citation>
    <scope>NUCLEOTIDE SEQUENCE [LARGE SCALE GENOMIC DNA]</scope>
    <source>
        <strain evidence="6">DSM 44234</strain>
    </source>
</reference>
<accession>A0A1H4TYF5</accession>
<dbReference type="AlphaFoldDB" id="A0A1H4TYF5"/>
<gene>
    <name evidence="5" type="ORF">SAMN04489793_2739</name>
</gene>
<protein>
    <submittedName>
        <fullName evidence="5">Glycosyltransferase involved in cell wall bisynthesis</fullName>
    </submittedName>
</protein>
<dbReference type="InterPro" id="IPR050194">
    <property type="entry name" value="Glycosyltransferase_grp1"/>
</dbReference>
<evidence type="ECO:0000259" key="3">
    <source>
        <dbReference type="Pfam" id="PF00534"/>
    </source>
</evidence>